<dbReference type="Pfam" id="PF00350">
    <property type="entry name" value="Dynamin_N"/>
    <property type="match status" value="1"/>
</dbReference>
<keyword evidence="7" id="KW-1185">Reference proteome</keyword>
<evidence type="ECO:0000259" key="4">
    <source>
        <dbReference type="PROSITE" id="PS51388"/>
    </source>
</evidence>
<organism evidence="6 7">
    <name type="scientific">Macrophomina phaseolina</name>
    <dbReference type="NCBI Taxonomy" id="35725"/>
    <lineage>
        <taxon>Eukaryota</taxon>
        <taxon>Fungi</taxon>
        <taxon>Dikarya</taxon>
        <taxon>Ascomycota</taxon>
        <taxon>Pezizomycotina</taxon>
        <taxon>Dothideomycetes</taxon>
        <taxon>Dothideomycetes incertae sedis</taxon>
        <taxon>Botryosphaeriales</taxon>
        <taxon>Botryosphaeriaceae</taxon>
        <taxon>Macrophomina</taxon>
    </lineage>
</organism>
<dbReference type="InterPro" id="IPR020850">
    <property type="entry name" value="GED_dom"/>
</dbReference>
<protein>
    <submittedName>
        <fullName evidence="6">Dynamin family protein</fullName>
    </submittedName>
</protein>
<dbReference type="PRINTS" id="PR00195">
    <property type="entry name" value="DYNAMIN"/>
</dbReference>
<dbReference type="SUPFAM" id="SSF52540">
    <property type="entry name" value="P-loop containing nucleoside triphosphate hydrolases"/>
    <property type="match status" value="1"/>
</dbReference>
<evidence type="ECO:0000256" key="1">
    <source>
        <dbReference type="ARBA" id="ARBA00022741"/>
    </source>
</evidence>
<dbReference type="InterPro" id="IPR045063">
    <property type="entry name" value="Dynamin_N"/>
</dbReference>
<dbReference type="InterPro" id="IPR030381">
    <property type="entry name" value="G_DYNAMIN_dom"/>
</dbReference>
<gene>
    <name evidence="6" type="ORF">B0J12DRAFT_760570</name>
</gene>
<dbReference type="SMART" id="SM00053">
    <property type="entry name" value="DYNc"/>
    <property type="match status" value="1"/>
</dbReference>
<evidence type="ECO:0000259" key="5">
    <source>
        <dbReference type="PROSITE" id="PS51718"/>
    </source>
</evidence>
<reference evidence="6 7" key="1">
    <citation type="journal article" date="2021" name="Nat. Commun.">
        <title>Genetic determinants of endophytism in the Arabidopsis root mycobiome.</title>
        <authorList>
            <person name="Mesny F."/>
            <person name="Miyauchi S."/>
            <person name="Thiergart T."/>
            <person name="Pickel B."/>
            <person name="Atanasova L."/>
            <person name="Karlsson M."/>
            <person name="Huettel B."/>
            <person name="Barry K.W."/>
            <person name="Haridas S."/>
            <person name="Chen C."/>
            <person name="Bauer D."/>
            <person name="Andreopoulos W."/>
            <person name="Pangilinan J."/>
            <person name="LaButti K."/>
            <person name="Riley R."/>
            <person name="Lipzen A."/>
            <person name="Clum A."/>
            <person name="Drula E."/>
            <person name="Henrissat B."/>
            <person name="Kohler A."/>
            <person name="Grigoriev I.V."/>
            <person name="Martin F.M."/>
            <person name="Hacquard S."/>
        </authorList>
    </citation>
    <scope>NUCLEOTIDE SEQUENCE [LARGE SCALE GENOMIC DNA]</scope>
    <source>
        <strain evidence="6 7">MPI-SDFR-AT-0080</strain>
    </source>
</reference>
<dbReference type="Pfam" id="PF01031">
    <property type="entry name" value="Dynamin_M"/>
    <property type="match status" value="1"/>
</dbReference>
<proteinExistence type="predicted"/>
<feature type="compositionally biased region" description="Basic and acidic residues" evidence="3">
    <location>
        <begin position="429"/>
        <end position="441"/>
    </location>
</feature>
<feature type="domain" description="GED" evidence="4">
    <location>
        <begin position="637"/>
        <end position="722"/>
    </location>
</feature>
<dbReference type="EMBL" id="JAGTJR010000021">
    <property type="protein sequence ID" value="KAH7044079.1"/>
    <property type="molecule type" value="Genomic_DNA"/>
</dbReference>
<keyword evidence="1" id="KW-0547">Nucleotide-binding</keyword>
<feature type="region of interest" description="Disordered" evidence="3">
    <location>
        <begin position="429"/>
        <end position="463"/>
    </location>
</feature>
<dbReference type="PANTHER" id="PTHR11566:SF21">
    <property type="entry name" value="DYNAMIN RELATED PROTEIN 1, ISOFORM A"/>
    <property type="match status" value="1"/>
</dbReference>
<dbReference type="InterPro" id="IPR001401">
    <property type="entry name" value="Dynamin_GTPase"/>
</dbReference>
<dbReference type="Proteomes" id="UP000774617">
    <property type="component" value="Unassembled WGS sequence"/>
</dbReference>
<feature type="domain" description="Dynamin-type G" evidence="5">
    <location>
        <begin position="47"/>
        <end position="340"/>
    </location>
</feature>
<dbReference type="Gene3D" id="1.20.120.1240">
    <property type="entry name" value="Dynamin, middle domain"/>
    <property type="match status" value="1"/>
</dbReference>
<keyword evidence="2" id="KW-0342">GTP-binding</keyword>
<sequence>MTTSDSTRKKEEARRPAILATNELQSIKLTHRLNQINRVRANGIGDYISLPQLVVCGDQSSGKSSVLEGITGIPFPRADGLCTRFATEIILRHDLYEERICATIIPNAYRTQADRESFRSYYKELADFSELPRVITEAKQMMRLRGTDGALDGPSFSADILRIEVIGRTGLHLTVVDLPGLISVANDEQSDEDVDLVSQLVDTYVESSRTIILAVVQANNDIANQRIIQKARKLDPHGQRTVGIITKPDLVNRGTEGRIALLAKNKDTTKLKLGFFLLKNPTPLELDADLSLEERKRRELSFFASRPWKEQHLDPERVGIDALTSFLQHLLSAHIERELPKVRSEVSSLLAATERELEAMGEERPTVNHHRMFLTRLSMQFFNLARAALDGSYLELESGLSNGKDAVDISYRLRAQVHVLNGSFSDTMRRDGRKWKSEKNQTADSAEEETDDEEDVDDQGSHSEKDFESWIKRVYMRTRGRELPGNYNHLLLAELFQEQSSPWENIARKHVGKVIELVDRFVTKVLASIVGEEEVRAQVRQYLSDKLDWCARNATEELAKLLADEKRHPSTYNHYFTDNIQRSRQDSVRTAIQTAMKNAISQDWGGSLHISNTSYDRQRFFDSLNRRIVVDMDKQACDEAKVGLEAYYKVARKTFVDNVCRQVVERHILSELPDTFSPAVVTGFSDEELTRIASEPQEQRDHRANLQKLADGLRESIKELRS</sequence>
<evidence type="ECO:0000313" key="6">
    <source>
        <dbReference type="EMBL" id="KAH7044079.1"/>
    </source>
</evidence>
<dbReference type="PROSITE" id="PS51718">
    <property type="entry name" value="G_DYNAMIN_2"/>
    <property type="match status" value="1"/>
</dbReference>
<name>A0ABQ8G713_9PEZI</name>
<evidence type="ECO:0000256" key="3">
    <source>
        <dbReference type="SAM" id="MobiDB-lite"/>
    </source>
</evidence>
<feature type="compositionally biased region" description="Acidic residues" evidence="3">
    <location>
        <begin position="445"/>
        <end position="458"/>
    </location>
</feature>
<dbReference type="InterPro" id="IPR000375">
    <property type="entry name" value="Dynamin_stalk"/>
</dbReference>
<dbReference type="InterPro" id="IPR027417">
    <property type="entry name" value="P-loop_NTPase"/>
</dbReference>
<comment type="caution">
    <text evidence="6">The sequence shown here is derived from an EMBL/GenBank/DDBJ whole genome shotgun (WGS) entry which is preliminary data.</text>
</comment>
<accession>A0ABQ8G713</accession>
<dbReference type="Gene3D" id="3.40.50.300">
    <property type="entry name" value="P-loop containing nucleotide triphosphate hydrolases"/>
    <property type="match status" value="1"/>
</dbReference>
<dbReference type="PANTHER" id="PTHR11566">
    <property type="entry name" value="DYNAMIN"/>
    <property type="match status" value="1"/>
</dbReference>
<evidence type="ECO:0000256" key="2">
    <source>
        <dbReference type="ARBA" id="ARBA00023134"/>
    </source>
</evidence>
<dbReference type="CDD" id="cd08771">
    <property type="entry name" value="DLP_1"/>
    <property type="match status" value="1"/>
</dbReference>
<dbReference type="PROSITE" id="PS51388">
    <property type="entry name" value="GED"/>
    <property type="match status" value="1"/>
</dbReference>
<dbReference type="InterPro" id="IPR022812">
    <property type="entry name" value="Dynamin"/>
</dbReference>
<evidence type="ECO:0000313" key="7">
    <source>
        <dbReference type="Proteomes" id="UP000774617"/>
    </source>
</evidence>